<protein>
    <recommendedName>
        <fullName evidence="7 8">Glucose-methanol-choline oxidoreductase N-terminal domain-containing protein</fullName>
    </recommendedName>
</protein>
<gene>
    <name evidence="9" type="ORF">PHYEVI_LOCUS7601</name>
</gene>
<evidence type="ECO:0000313" key="9">
    <source>
        <dbReference type="EMBL" id="CAH1184398.1"/>
    </source>
</evidence>
<evidence type="ECO:0000259" key="8">
    <source>
        <dbReference type="PROSITE" id="PS00624"/>
    </source>
</evidence>
<evidence type="ECO:0000256" key="2">
    <source>
        <dbReference type="ARBA" id="ARBA00010790"/>
    </source>
</evidence>
<dbReference type="Proteomes" id="UP001153712">
    <property type="component" value="Chromosome 4"/>
</dbReference>
<dbReference type="Pfam" id="PF05199">
    <property type="entry name" value="GMC_oxred_C"/>
    <property type="match status" value="1"/>
</dbReference>
<dbReference type="PROSITE" id="PS00624">
    <property type="entry name" value="GMC_OXRED_2"/>
    <property type="match status" value="1"/>
</dbReference>
<evidence type="ECO:0000259" key="7">
    <source>
        <dbReference type="PROSITE" id="PS00623"/>
    </source>
</evidence>
<evidence type="ECO:0000256" key="3">
    <source>
        <dbReference type="ARBA" id="ARBA00022630"/>
    </source>
</evidence>
<dbReference type="Gene3D" id="3.30.560.10">
    <property type="entry name" value="Glucose Oxidase, domain 3"/>
    <property type="match status" value="1"/>
</dbReference>
<dbReference type="PIRSF" id="PIRSF000137">
    <property type="entry name" value="Alcohol_oxidase"/>
    <property type="match status" value="1"/>
</dbReference>
<keyword evidence="3 6" id="KW-0285">Flavoprotein</keyword>
<evidence type="ECO:0000256" key="4">
    <source>
        <dbReference type="ARBA" id="ARBA00022827"/>
    </source>
</evidence>
<sequence length="620" mass="68784">MESFGITDQCPGNLQALDANLFMTLLNALMLSKCKLNVKEAYPENSAPELSDGDEFDFIVIGSGSGGAAVANKLSDNKNSTVLVLEAGDYPSATSDIPGLVFSTQRTYEDWQYHTQPSNTSCLGNKGRMCRWPRGKVLGGSSSINAMLYIKGNNRDYDHWAELGNDGWDWEGVKDYFKEIENLDPSIQSENFGRDGLLDLTKYDSGEPIKYALHEAYRELGYPILSEENPEKPLGILDTYNTIKNGIRVNAAKAFLGKIRHRTNLVLSINSFVQKILVDADTKTAYGVEAKIGERVLHLKAKKEVILSGGTINSPQLLMLSGIGPKDHLESLGIQLVKNLPVGRHLEDHILVEITAKVNPDAALYPHPLDNIYNYFIHNTGILSTVHLINTLTFINTKNDSRYPNVGFHHVLYPQNDIYMISTIGRIYEVDDRIIADRLEAIKTNALFSLAVTLLNPKSKGRVLLNSTDPHDPPIIHSGYLTIEDDIETMVEGVRFAEAIYKTDPMRKFDPKLLKLTLPACDGYQYDSDEYWKCVIRHQAATVYHLSGTCRMGPVDDGTAVVDSRLRVHGVRNLRVVDASVFPKIPSANTQAAAMMVGRKAAAMIAEDWGLNSGKTHDEL</sequence>
<dbReference type="PANTHER" id="PTHR11552:SF147">
    <property type="entry name" value="CHOLINE DEHYDROGENASE, MITOCHONDRIAL"/>
    <property type="match status" value="1"/>
</dbReference>
<dbReference type="EMBL" id="OU900097">
    <property type="protein sequence ID" value="CAH1184398.1"/>
    <property type="molecule type" value="Genomic_DNA"/>
</dbReference>
<accession>A0A9P0GRM2</accession>
<dbReference type="InterPro" id="IPR012132">
    <property type="entry name" value="GMC_OxRdtase"/>
</dbReference>
<dbReference type="InterPro" id="IPR007867">
    <property type="entry name" value="GMC_OxRtase_C"/>
</dbReference>
<evidence type="ECO:0000256" key="5">
    <source>
        <dbReference type="PIRSR" id="PIRSR000137-2"/>
    </source>
</evidence>
<organism evidence="9 10">
    <name type="scientific">Phyllotreta striolata</name>
    <name type="common">Striped flea beetle</name>
    <name type="synonym">Crioceris striolata</name>
    <dbReference type="NCBI Taxonomy" id="444603"/>
    <lineage>
        <taxon>Eukaryota</taxon>
        <taxon>Metazoa</taxon>
        <taxon>Ecdysozoa</taxon>
        <taxon>Arthropoda</taxon>
        <taxon>Hexapoda</taxon>
        <taxon>Insecta</taxon>
        <taxon>Pterygota</taxon>
        <taxon>Neoptera</taxon>
        <taxon>Endopterygota</taxon>
        <taxon>Coleoptera</taxon>
        <taxon>Polyphaga</taxon>
        <taxon>Cucujiformia</taxon>
        <taxon>Chrysomeloidea</taxon>
        <taxon>Chrysomelidae</taxon>
        <taxon>Galerucinae</taxon>
        <taxon>Alticini</taxon>
        <taxon>Phyllotreta</taxon>
    </lineage>
</organism>
<dbReference type="PANTHER" id="PTHR11552">
    <property type="entry name" value="GLUCOSE-METHANOL-CHOLINE GMC OXIDOREDUCTASE"/>
    <property type="match status" value="1"/>
</dbReference>
<feature type="binding site" evidence="5">
    <location>
        <position position="137"/>
    </location>
    <ligand>
        <name>FAD</name>
        <dbReference type="ChEBI" id="CHEBI:57692"/>
    </ligand>
</feature>
<proteinExistence type="inferred from homology"/>
<name>A0A9P0GRM2_PHYSR</name>
<feature type="domain" description="Glucose-methanol-choline oxidoreductase N-terminal" evidence="7">
    <location>
        <begin position="135"/>
        <end position="158"/>
    </location>
</feature>
<dbReference type="GO" id="GO:0050660">
    <property type="term" value="F:flavin adenine dinucleotide binding"/>
    <property type="evidence" value="ECO:0007669"/>
    <property type="project" value="InterPro"/>
</dbReference>
<evidence type="ECO:0000256" key="1">
    <source>
        <dbReference type="ARBA" id="ARBA00001974"/>
    </source>
</evidence>
<keyword evidence="4 5" id="KW-0274">FAD</keyword>
<dbReference type="SUPFAM" id="SSF54373">
    <property type="entry name" value="FAD-linked reductases, C-terminal domain"/>
    <property type="match status" value="1"/>
</dbReference>
<keyword evidence="10" id="KW-1185">Reference proteome</keyword>
<dbReference type="Gene3D" id="3.50.50.60">
    <property type="entry name" value="FAD/NAD(P)-binding domain"/>
    <property type="match status" value="1"/>
</dbReference>
<dbReference type="InterPro" id="IPR036188">
    <property type="entry name" value="FAD/NAD-bd_sf"/>
</dbReference>
<feature type="binding site" evidence="5">
    <location>
        <position position="273"/>
    </location>
    <ligand>
        <name>FAD</name>
        <dbReference type="ChEBI" id="CHEBI:57692"/>
    </ligand>
</feature>
<comment type="similarity">
    <text evidence="2 6">Belongs to the GMC oxidoreductase family.</text>
</comment>
<reference evidence="9" key="1">
    <citation type="submission" date="2022-01" db="EMBL/GenBank/DDBJ databases">
        <authorList>
            <person name="King R."/>
        </authorList>
    </citation>
    <scope>NUCLEOTIDE SEQUENCE</scope>
</reference>
<evidence type="ECO:0000256" key="6">
    <source>
        <dbReference type="RuleBase" id="RU003968"/>
    </source>
</evidence>
<dbReference type="OrthoDB" id="269227at2759"/>
<dbReference type="GO" id="GO:0016614">
    <property type="term" value="F:oxidoreductase activity, acting on CH-OH group of donors"/>
    <property type="evidence" value="ECO:0007669"/>
    <property type="project" value="InterPro"/>
</dbReference>
<dbReference type="SUPFAM" id="SSF51905">
    <property type="entry name" value="FAD/NAD(P)-binding domain"/>
    <property type="match status" value="1"/>
</dbReference>
<dbReference type="AlphaFoldDB" id="A0A9P0GRM2"/>
<comment type="cofactor">
    <cofactor evidence="1 5">
        <name>FAD</name>
        <dbReference type="ChEBI" id="CHEBI:57692"/>
    </cofactor>
</comment>
<dbReference type="Pfam" id="PF00732">
    <property type="entry name" value="GMC_oxred_N"/>
    <property type="match status" value="1"/>
</dbReference>
<dbReference type="PROSITE" id="PS00623">
    <property type="entry name" value="GMC_OXRED_1"/>
    <property type="match status" value="1"/>
</dbReference>
<evidence type="ECO:0000313" key="10">
    <source>
        <dbReference type="Proteomes" id="UP001153712"/>
    </source>
</evidence>
<feature type="domain" description="Glucose-methanol-choline oxidoreductase N-terminal" evidence="8">
    <location>
        <begin position="310"/>
        <end position="324"/>
    </location>
</feature>
<dbReference type="InterPro" id="IPR000172">
    <property type="entry name" value="GMC_OxRdtase_N"/>
</dbReference>